<accession>A0A2T4ZCT6</accession>
<evidence type="ECO:0000256" key="1">
    <source>
        <dbReference type="ARBA" id="ARBA00022801"/>
    </source>
</evidence>
<dbReference type="SUPFAM" id="SSF56300">
    <property type="entry name" value="Metallo-dependent phosphatases"/>
    <property type="match status" value="1"/>
</dbReference>
<keyword evidence="3" id="KW-0540">Nuclease</keyword>
<gene>
    <name evidence="3" type="ORF">C8J48_2323</name>
</gene>
<dbReference type="Gene3D" id="3.60.21.10">
    <property type="match status" value="1"/>
</dbReference>
<keyword evidence="1" id="KW-0378">Hydrolase</keyword>
<proteinExistence type="predicted"/>
<dbReference type="InterPro" id="IPR029052">
    <property type="entry name" value="Metallo-depent_PP-like"/>
</dbReference>
<organism evidence="3 4">
    <name type="scientific">Desmospora activa DSM 45169</name>
    <dbReference type="NCBI Taxonomy" id="1121389"/>
    <lineage>
        <taxon>Bacteria</taxon>
        <taxon>Bacillati</taxon>
        <taxon>Bacillota</taxon>
        <taxon>Bacilli</taxon>
        <taxon>Bacillales</taxon>
        <taxon>Thermoactinomycetaceae</taxon>
        <taxon>Desmospora</taxon>
    </lineage>
</organism>
<name>A0A2T4ZCT6_9BACL</name>
<dbReference type="CDD" id="cd00840">
    <property type="entry name" value="MPP_Mre11_N"/>
    <property type="match status" value="1"/>
</dbReference>
<dbReference type="OrthoDB" id="9773856at2"/>
<feature type="domain" description="Calcineurin-like phosphoesterase" evidence="2">
    <location>
        <begin position="5"/>
        <end position="197"/>
    </location>
</feature>
<keyword evidence="3" id="KW-0269">Exonuclease</keyword>
<dbReference type="InterPro" id="IPR050535">
    <property type="entry name" value="DNA_Repair-Maintenance_Comp"/>
</dbReference>
<dbReference type="GO" id="GO:0004527">
    <property type="term" value="F:exonuclease activity"/>
    <property type="evidence" value="ECO:0007669"/>
    <property type="project" value="UniProtKB-KW"/>
</dbReference>
<dbReference type="PANTHER" id="PTHR30337:SF7">
    <property type="entry name" value="PHOSPHOESTERASE"/>
    <property type="match status" value="1"/>
</dbReference>
<sequence length="378" mass="44040">MKPFTFIHTADLHLDLPFQGWRGSDEVMLQWRDEHRRTFAAIIDTVIEKQVDFLLIAGDWLEYDTASRSTAQWLMEQLERIPNTIVLIAPGNHDPYRLDSYYHSLDWPKHVWIFAEDWQEYQFPQYGLTVVGRGFRQFEEPNGSLPSVSVQEGERLILLFHGTLLNGVSSSPYFPVTKEELAALEADYIAMGHIHQPFSLRLNNRKQTWVRYPGSPHALRWRETGERTVTWGRIDGEGCHWETVPVQTRRFEVDTIAVDGCQTDGEALARIQVAVPEGEERNVCRRLVLTGRKESEWRLQPDWLSLQLKQSGFHYVEIVDETVPDYDLEHLRNREGLVGTFVRKMEQRIEQAADEEREHWHKALLKGLDALLTPEVKK</sequence>
<dbReference type="Proteomes" id="UP000241639">
    <property type="component" value="Unassembled WGS sequence"/>
</dbReference>
<dbReference type="Pfam" id="PF00149">
    <property type="entry name" value="Metallophos"/>
    <property type="match status" value="1"/>
</dbReference>
<evidence type="ECO:0000259" key="2">
    <source>
        <dbReference type="Pfam" id="PF00149"/>
    </source>
</evidence>
<keyword evidence="4" id="KW-1185">Reference proteome</keyword>
<evidence type="ECO:0000313" key="3">
    <source>
        <dbReference type="EMBL" id="PTM59693.1"/>
    </source>
</evidence>
<evidence type="ECO:0000313" key="4">
    <source>
        <dbReference type="Proteomes" id="UP000241639"/>
    </source>
</evidence>
<dbReference type="PANTHER" id="PTHR30337">
    <property type="entry name" value="COMPONENT OF ATP-DEPENDENT DSDNA EXONUCLEASE"/>
    <property type="match status" value="1"/>
</dbReference>
<dbReference type="InterPro" id="IPR041796">
    <property type="entry name" value="Mre11_N"/>
</dbReference>
<dbReference type="EMBL" id="PZZP01000001">
    <property type="protein sequence ID" value="PTM59693.1"/>
    <property type="molecule type" value="Genomic_DNA"/>
</dbReference>
<dbReference type="RefSeq" id="WP_107726873.1">
    <property type="nucleotide sequence ID" value="NZ_PZZP01000001.1"/>
</dbReference>
<reference evidence="3 4" key="1">
    <citation type="submission" date="2018-04" db="EMBL/GenBank/DDBJ databases">
        <title>Genomic Encyclopedia of Archaeal and Bacterial Type Strains, Phase II (KMG-II): from individual species to whole genera.</title>
        <authorList>
            <person name="Goeker M."/>
        </authorList>
    </citation>
    <scope>NUCLEOTIDE SEQUENCE [LARGE SCALE GENOMIC DNA]</scope>
    <source>
        <strain evidence="3 4">DSM 45169</strain>
    </source>
</reference>
<comment type="caution">
    <text evidence="3">The sequence shown here is derived from an EMBL/GenBank/DDBJ whole genome shotgun (WGS) entry which is preliminary data.</text>
</comment>
<protein>
    <submittedName>
        <fullName evidence="3">DNA repair exonuclease SbcCD nuclease subunit</fullName>
    </submittedName>
</protein>
<dbReference type="AlphaFoldDB" id="A0A2T4ZCT6"/>
<dbReference type="InterPro" id="IPR004843">
    <property type="entry name" value="Calcineurin-like_PHP"/>
</dbReference>